<dbReference type="Pfam" id="PF08659">
    <property type="entry name" value="KR"/>
    <property type="match status" value="1"/>
</dbReference>
<dbReference type="Gene3D" id="3.40.50.150">
    <property type="entry name" value="Vaccinia Virus protein VP39"/>
    <property type="match status" value="1"/>
</dbReference>
<dbReference type="PROSITE" id="PS50075">
    <property type="entry name" value="CARRIER"/>
    <property type="match status" value="2"/>
</dbReference>
<dbReference type="CDD" id="cd19532">
    <property type="entry name" value="C_PKS-NRPS"/>
    <property type="match status" value="1"/>
</dbReference>
<comment type="pathway">
    <text evidence="1">Mycotoxin biosynthesis.</text>
</comment>
<dbReference type="InterPro" id="IPR018201">
    <property type="entry name" value="Ketoacyl_synth_AS"/>
</dbReference>
<evidence type="ECO:0000256" key="12">
    <source>
        <dbReference type="SAM" id="MobiDB-lite"/>
    </source>
</evidence>
<dbReference type="InterPro" id="IPR020807">
    <property type="entry name" value="PKS_DH"/>
</dbReference>
<evidence type="ECO:0000259" key="13">
    <source>
        <dbReference type="PROSITE" id="PS50075"/>
    </source>
</evidence>
<dbReference type="FunFam" id="3.40.47.10:FF:000019">
    <property type="entry name" value="Polyketide synthase type I"/>
    <property type="match status" value="1"/>
</dbReference>
<dbReference type="Pfam" id="PF07993">
    <property type="entry name" value="NAD_binding_4"/>
    <property type="match status" value="1"/>
</dbReference>
<feature type="compositionally biased region" description="Polar residues" evidence="12">
    <location>
        <begin position="3581"/>
        <end position="3595"/>
    </location>
</feature>
<protein>
    <recommendedName>
        <fullName evidence="18">Polyketide synthase</fullName>
    </recommendedName>
</protein>
<dbReference type="InterPro" id="IPR049552">
    <property type="entry name" value="PKS_DH_N"/>
</dbReference>
<dbReference type="Pfam" id="PF02801">
    <property type="entry name" value="Ketoacyl-synt_C"/>
    <property type="match status" value="1"/>
</dbReference>
<dbReference type="Gene3D" id="3.40.50.720">
    <property type="entry name" value="NAD(P)-binding Rossmann-like Domain"/>
    <property type="match status" value="3"/>
</dbReference>
<sequence>MSQKLEYAKEPIAIIGSACRFPGESTTPSKFWDLLKKPRDLSTAIPDSRFTTAGVHNTDPLHHGTTNVQHSYLLEENIRFFDAHFFGIKAVEAISVDPQQRLLLETVYEGLESAGVPLEKLQGSQTGVWVGLMCGDYAELLGRDIDTLPTYYGTGTARSIISNRISYFFDWHGPSMTIDTACSSSLIALHQAVQSLRLGEVPAAVVAGSNLLLSPGMYVAESKLKMLSPNGRSRMWDNAADGYARGDGVGALVLKTLSQALRDGDHIECLVRETGTNQDGRTKGITMPSSVAQTALIRDTYNKAGLDLSKPIDRPQYFEAHGTGTPAGDPIEAEAISTAFFSNESGYRRDPSAAPLYVGSAKTVIGHTEGTAGIAGVIKASLALQNGTIPPNLHLNQLNPAVVPFYGNLEISQEAREWPKLPDGGTRRASVNSFGFGGANAHAILESYVEPEPASSSDSVPHLGPFNFSASSENSLLSLVAAYSEHLKTNPSVSLRDLSFTLNVRRSTLPVRVSVSAATSAGLVSKLDDFLSNPKGIVKASSSGSANSNGQPKLLGVFTGQGAQWPSMGAKLIKISGAAAEILGRLQNSLDELPEEYRPKWTLKDELLKDKDSSRIGEGEISQPLCAAVQILLITLLEAANVRFTSVIGHSSGEIVAAFAAGYLSAEDAIRVAYLRGFFLHLAKGPESSPKGGMLAAGTTYEDAEGLVELESLKDRVVIAASNSPESVTLSGDLDAIQEAKDILDDEGKFARLLKVDSAYHSHHMFPASQPYIDALTKVNVQIKQPPSTAGYPVWTSSVLEEDIDFTKHRAILGSQYWSKNMVSPVLFSQALEYAVGAHGPFDLAVEVGPHPALKSPATATIQASTGQSLSYTGVLRRGADDAEAFAEGLGYVWQSLGGKAVDFAGLELRGHANSKIPAPSLLKSLPTYPWEHDREYWHESRFSKALRNNTQSPHVLLGSRVPDGTQNEFRWRNYLNIREVPWLVHHQIQGQIIFPAAGYLSAAVEAVVQLYGLESVQLVEFTDVSIGQALVLNEDASSVETLLSYSVIKDDQDLVEGVFRFHSETPAKATTELALNASGRLIVRRGPHSNSALPLPYKPKGSFLEIESERFYEKTDDLGFGYSGPFRKLTQVSRKMDEAIGKIQTPDLEDQGEVPLIVHPGTLDSAIQSTMLAFCYPGDGRLRSIYLPTGIDRLRINPAAYAQLRGGPGSLVSFHATVESDRPADLRGDFEVHSDDNSVTLIQLEGLSTTPLIPISAENDLDLFTEMTWAPESPTGNDALEGSLAEDRAMALDMERVAYYYMRQVDAVVAKEDRGRLEWHHQAFYRYFDHNLEWVAKGTHPFVKPEWVSDTSDKINAIFDRYPESVDLRLMRAVGENLPGAVRNELNILEAMFKDNLLNEFYATGFGMQRYLADAARIVGEISHRFPHQNIIELGAGTGSATYEILKEVKGAFSSYTYTDISSGFFEQAQERFKEHQSRLVFKVLDIEKDVEEQTFVPHSYDLVVASLILHATKNLETTMRNARRLLKPNGRLIMVEVTDNDPLRLGLIFAGLPGLWLGEEENRKLSPCVSAEEWEVVMKKTGFSGIETMTPHNRSYPLPLSVIVFQAADPDVSQLYTPLSPSASSLGLGHLSIIGGASSRTLAIGQAIEEIVKSQYSQITRLKTLEDVTKQQLPLLGSVVSLVDLEETPLFKNVTSEKLAALRELFKQSKVVLWASQGSAGDAPYRNMYRGLERSIKIEMTHLQSQILDIDSAEDVTSDMIAGRLIRLETLASLDQSGRLRDFVEYLEPELRVRNGIVHVPRIKRSTQRNRRYNSGRRPISQDVSIDESRILIHHDGSKHSVVFEYALDSNSNSILAPHQQTTVSLSYSLTRPVPLSPRTSLYLSVGHITGSRSPVIVLSENLASTVSAAQHFVSPVTGQLSPQTLLDAYTRLTALRLIHHVSPGDAIVVLNPGHALGAAISKLAAERWANVILLTSKESREILSKPWQYLHPLSTKNAVNKLLPSSVKLFIDVGKQTPLSGVVRQALPNDTIIVQGAWLDSVAGPESNVALDTAEIPSVSTLLKASSLPSWASFVPLDSDLLLSVTLGDIASQSVSPSEQALLTWPDASTEIPVPVQPAGEVTKFAKDRTYWLVGLTGGLGLSLCEWMAKHGAGHIVLSSRNPKLDQDWLQSMADLGCNVRAFSNDITNRQAVRDLHQLIVKTSPPIAGVAQGAMVLDDAMFPDLDIDKLHRVSRPKVEGSVWLDEIFSENTLDWFIFFSSITYVTGNAGQSAYAASNGFMTSLAEERRRRGLAGSAMNIGVIMGNGYVSRELTIEQQTYLHRVGHWWMSVQDFHQIFAECVLASRPNSPDSPEFITGLRLDEDDGKNWIENPIFQHLVIKSVSSKITSAKGKGGVMIKAQLLEAASHEQVFEIIRDGLVHKLQVALQADRSKSLLDLSPDELGVDSLVAVDIRSWFLKEPGVDMPVLKILNSSSVQDLVVSAQNLLPASAIPNVVADGQRSIQAPTAPVAASYKEPIVRVESQPELEILKPVDISLPEGKSDATETVQTVTASASSVASDSIPSSPTSSGLDKSSQLPERQLKDIDDFAEPEVLRTLPVSFGQSRFWFLKHFVSDQTAFNITTVIKLRGTIDKDALAQAVIAVGQRHEALRTAFFTDQETNEHKQAVLSRAVLQLELKDIADETEVEYAKQDLKDYVYDLSRGESIRIQLLSTTDSDHWLLLGYHHINMDGVGYLVLLSDLEKAYRGRLNVSPDNVLQYPDFTVRQSNEYASGAWNKELSFWKNEFSQLPEPLPLLSPSKLNQRPQTTNLGANEVTFRLPKKTVEGINKICLRFKVTPFQFHLSVFSVLLFRYAGGHEDITIGVADANRKEVDQLNALGIYLNLLPLRLRRTAKETFATVLRKVQSSVEGAFANSRVPFDVILGELNVPRQPSHTPLFQAFLNYRQNIQEAREVFGAQGELDIISAGQNNYDISIDILENSKTVENVITISVQKDLYSQEAAEGFKDSYSWLLQQFLENPAARTAWPSLHPKEAVEEVVNAARGVDLDLTYLTLVHRIDDMADKFANQTALKDSNGRTLTYRDLQQHVSSVSHELDKIGVTSGDRVGVFQTAGVDWITSLLAILRIGAVYVPFDPKVGTDRLLLVAQDSQPSAFLVTSSTEGLNFARKQSVSLVNVSNIVLKPGPDNFPVRAQPTDAAIIMYTSGSTGTPKGITLTHENWNNWVEATPATWGIREGQEIGLQQSSYTFDMSLLQIFTILGRGGALVIPSSDARHDPFELFRLVTEEHITFTCCTPTEYLAWLRIADGKALQESSWRLAVTGGEAINDQVVHAFKNVDKSDLRLFNCYGPTETTIGCGDALIPYNRVSAAAESESFVFPLTITPNYSVYIVDENLQAVPAGFPGEVVIGGAGVSSGYLHNEELTVEKFIPDKYASSSFAINGWDRVHRSGDRGQLTKDGKLILLGRVDGDTQVKIGGIRMDLIDIETTIARYSSNIHKAVVSARKSPGSDHLFLVAFLVFADNLPTEDKTRLLHEISTKLPLPQYMRPAAAVEAESLPTTSAGKLDRRKLDSIPVPSHTETQPSLSETSSTRKLTDIEQTLRGLWLEVLPSELATLRGTTIDSQSDFFHVGGSSLSLITLQGLIREKLGIPVALSSLFESSSLGQMAQSLAEQDNPAQEDEIDWKDETALDPADLALDLAVDPPSGTPSIVVLTGATGFIGRAILRQLVEDSRIAKVYCLAVRRKVASQEKELFRHNKVVLFSGDLGSPRLGLTKNQAESVFISAEAVIHAGADVSFMKSYRSLKLLNVSSVKELVRLSAPYRLPLHFVSSAGVARLSGLDTFGPQSIAPFPPPRSNPEGYIAAKYVSEVYLEEAAQALGFSLWIHRPSSVVGDDPNNLDLMSNMLDYARKVHAVAASDGWRGQFDFISVEKTALSIVDEVVANNSAPVGRADDTANVRYVYQAGETVVPMSELKDFLEKTSGETFDVLPLDEWVRRAEDAGLSPLLATYLRQASAAQVVLPRLSNE</sequence>
<dbReference type="Pfam" id="PF00550">
    <property type="entry name" value="PP-binding"/>
    <property type="match status" value="1"/>
</dbReference>
<feature type="domain" description="Carrier" evidence="13">
    <location>
        <begin position="2412"/>
        <end position="2490"/>
    </location>
</feature>
<dbReference type="GO" id="GO:0004315">
    <property type="term" value="F:3-oxoacyl-[acyl-carrier-protein] synthase activity"/>
    <property type="evidence" value="ECO:0007669"/>
    <property type="project" value="InterPro"/>
</dbReference>
<evidence type="ECO:0000256" key="5">
    <source>
        <dbReference type="ARBA" id="ARBA00022603"/>
    </source>
</evidence>
<feature type="domain" description="PKS/mFAS DH" evidence="15">
    <location>
        <begin position="955"/>
        <end position="1259"/>
    </location>
</feature>
<dbReference type="InterPro" id="IPR013120">
    <property type="entry name" value="FAR_NAD-bd"/>
</dbReference>
<dbReference type="PANTHER" id="PTHR43775">
    <property type="entry name" value="FATTY ACID SYNTHASE"/>
    <property type="match status" value="1"/>
</dbReference>
<dbReference type="Pfam" id="PF00668">
    <property type="entry name" value="Condensation"/>
    <property type="match status" value="1"/>
</dbReference>
<dbReference type="InterPro" id="IPR016036">
    <property type="entry name" value="Malonyl_transacylase_ACP-bd"/>
</dbReference>
<dbReference type="InterPro" id="IPR016039">
    <property type="entry name" value="Thiolase-like"/>
</dbReference>
<feature type="active site" description="Proton donor; for dehydratase activity" evidence="11">
    <location>
        <position position="1165"/>
    </location>
</feature>
<evidence type="ECO:0000256" key="8">
    <source>
        <dbReference type="ARBA" id="ARBA00023002"/>
    </source>
</evidence>
<dbReference type="InterPro" id="IPR029063">
    <property type="entry name" value="SAM-dependent_MTases_sf"/>
</dbReference>
<dbReference type="GO" id="GO:0016874">
    <property type="term" value="F:ligase activity"/>
    <property type="evidence" value="ECO:0007669"/>
    <property type="project" value="UniProtKB-KW"/>
</dbReference>
<dbReference type="SUPFAM" id="SSF53901">
    <property type="entry name" value="Thiolase-like"/>
    <property type="match status" value="1"/>
</dbReference>
<evidence type="ECO:0000256" key="11">
    <source>
        <dbReference type="PROSITE-ProRule" id="PRU01363"/>
    </source>
</evidence>
<dbReference type="Gene3D" id="3.30.559.30">
    <property type="entry name" value="Nonribosomal peptide synthetase, condensation domain"/>
    <property type="match status" value="1"/>
</dbReference>
<dbReference type="InterPro" id="IPR042104">
    <property type="entry name" value="PKS_dehydratase_sf"/>
</dbReference>
<keyword evidence="8" id="KW-0560">Oxidoreductase</keyword>
<dbReference type="GO" id="GO:0006633">
    <property type="term" value="P:fatty acid biosynthetic process"/>
    <property type="evidence" value="ECO:0007669"/>
    <property type="project" value="InterPro"/>
</dbReference>
<dbReference type="InterPro" id="IPR006162">
    <property type="entry name" value="Ppantetheine_attach_site"/>
</dbReference>
<dbReference type="InterPro" id="IPR001227">
    <property type="entry name" value="Ac_transferase_dom_sf"/>
</dbReference>
<dbReference type="InterPro" id="IPR023213">
    <property type="entry name" value="CAT-like_dom_sf"/>
</dbReference>
<keyword evidence="6" id="KW-0808">Transferase</keyword>
<evidence type="ECO:0000256" key="1">
    <source>
        <dbReference type="ARBA" id="ARBA00004685"/>
    </source>
</evidence>
<feature type="domain" description="Ketosynthase family 3 (KS3)" evidence="14">
    <location>
        <begin position="9"/>
        <end position="447"/>
    </location>
</feature>
<feature type="region of interest" description="N-terminal hotdog fold" evidence="11">
    <location>
        <begin position="955"/>
        <end position="1089"/>
    </location>
</feature>
<dbReference type="Gene3D" id="3.40.366.10">
    <property type="entry name" value="Malonyl-Coenzyme A Acyl Carrier Protein, domain 2"/>
    <property type="match status" value="1"/>
</dbReference>
<dbReference type="GO" id="GO:0031177">
    <property type="term" value="F:phosphopantetheine binding"/>
    <property type="evidence" value="ECO:0007669"/>
    <property type="project" value="InterPro"/>
</dbReference>
<dbReference type="SUPFAM" id="SSF53335">
    <property type="entry name" value="S-adenosyl-L-methionine-dependent methyltransferases"/>
    <property type="match status" value="1"/>
</dbReference>
<dbReference type="InterPro" id="IPR045851">
    <property type="entry name" value="AMP-bd_C_sf"/>
</dbReference>
<evidence type="ECO:0008006" key="18">
    <source>
        <dbReference type="Google" id="ProtNLM"/>
    </source>
</evidence>
<dbReference type="SUPFAM" id="SSF56801">
    <property type="entry name" value="Acetyl-CoA synthetase-like"/>
    <property type="match status" value="1"/>
</dbReference>
<dbReference type="InterPro" id="IPR020841">
    <property type="entry name" value="PKS_Beta-ketoAc_synthase_dom"/>
</dbReference>
<dbReference type="InterPro" id="IPR013217">
    <property type="entry name" value="Methyltransf_12"/>
</dbReference>
<feature type="active site" description="Proton acceptor; for dehydratase activity" evidence="11">
    <location>
        <position position="987"/>
    </location>
</feature>
<keyword evidence="5" id="KW-0489">Methyltransferase</keyword>
<dbReference type="SMART" id="SM00822">
    <property type="entry name" value="PKS_KR"/>
    <property type="match status" value="1"/>
</dbReference>
<evidence type="ECO:0000256" key="6">
    <source>
        <dbReference type="ARBA" id="ARBA00022679"/>
    </source>
</evidence>
<reference evidence="16" key="1">
    <citation type="journal article" date="2020" name="BMC Genomics">
        <title>Correction to: Identification and distribution of gene clusters required for synthesis of sphingolipid metabolism inhibitors in diverse species of the filamentous fungus Fusarium.</title>
        <authorList>
            <person name="Kim H.S."/>
            <person name="Lohmar J.M."/>
            <person name="Busman M."/>
            <person name="Brown D.W."/>
            <person name="Naumann T.A."/>
            <person name="Divon H.H."/>
            <person name="Lysoe E."/>
            <person name="Uhlig S."/>
            <person name="Proctor R.H."/>
        </authorList>
    </citation>
    <scope>NUCLEOTIDE SEQUENCE</scope>
    <source>
        <strain evidence="16">NRRL 20472</strain>
    </source>
</reference>
<keyword evidence="4" id="KW-0436">Ligase</keyword>
<dbReference type="CDD" id="cd02440">
    <property type="entry name" value="AdoMet_MTases"/>
    <property type="match status" value="1"/>
</dbReference>
<dbReference type="Pfam" id="PF16197">
    <property type="entry name" value="KAsynt_C_assoc"/>
    <property type="match status" value="1"/>
</dbReference>
<dbReference type="InterPro" id="IPR049900">
    <property type="entry name" value="PKS_mFAS_DH"/>
</dbReference>
<dbReference type="InterPro" id="IPR014043">
    <property type="entry name" value="Acyl_transferase_dom"/>
</dbReference>
<dbReference type="SMART" id="SM00825">
    <property type="entry name" value="PKS_KS"/>
    <property type="match status" value="1"/>
</dbReference>
<dbReference type="OrthoDB" id="329835at2759"/>
<name>A0A8H4X8I7_9HYPO</name>
<evidence type="ECO:0000313" key="17">
    <source>
        <dbReference type="Proteomes" id="UP000622797"/>
    </source>
</evidence>
<dbReference type="SMART" id="SM00827">
    <property type="entry name" value="PKS_AT"/>
    <property type="match status" value="1"/>
</dbReference>
<dbReference type="GO" id="GO:0009403">
    <property type="term" value="P:toxin biosynthetic process"/>
    <property type="evidence" value="ECO:0007669"/>
    <property type="project" value="UniProtKB-ARBA"/>
</dbReference>
<keyword evidence="17" id="KW-1185">Reference proteome</keyword>
<dbReference type="SUPFAM" id="SSF47336">
    <property type="entry name" value="ACP-like"/>
    <property type="match status" value="2"/>
</dbReference>
<dbReference type="InterPro" id="IPR016035">
    <property type="entry name" value="Acyl_Trfase/lysoPLipase"/>
</dbReference>
<dbReference type="PROSITE" id="PS52004">
    <property type="entry name" value="KS3_2"/>
    <property type="match status" value="1"/>
</dbReference>
<dbReference type="InterPro" id="IPR042099">
    <property type="entry name" value="ANL_N_sf"/>
</dbReference>
<evidence type="ECO:0000256" key="10">
    <source>
        <dbReference type="ARBA" id="ARBA00029443"/>
    </source>
</evidence>
<dbReference type="CDD" id="cd05930">
    <property type="entry name" value="A_NRPS"/>
    <property type="match status" value="1"/>
</dbReference>
<dbReference type="Pfam" id="PF08242">
    <property type="entry name" value="Methyltransf_12"/>
    <property type="match status" value="1"/>
</dbReference>
<evidence type="ECO:0000256" key="3">
    <source>
        <dbReference type="ARBA" id="ARBA00022553"/>
    </source>
</evidence>
<proteinExistence type="inferred from homology"/>
<evidence type="ECO:0000313" key="16">
    <source>
        <dbReference type="EMBL" id="KAF4964954.1"/>
    </source>
</evidence>
<dbReference type="GO" id="GO:0032259">
    <property type="term" value="P:methylation"/>
    <property type="evidence" value="ECO:0007669"/>
    <property type="project" value="UniProtKB-KW"/>
</dbReference>
<feature type="region of interest" description="C-terminal hotdog fold" evidence="11">
    <location>
        <begin position="1103"/>
        <end position="1259"/>
    </location>
</feature>
<dbReference type="InterPro" id="IPR050091">
    <property type="entry name" value="PKS_NRPS_Biosynth_Enz"/>
</dbReference>
<dbReference type="InterPro" id="IPR049551">
    <property type="entry name" value="PKS_DH_C"/>
</dbReference>
<evidence type="ECO:0000256" key="4">
    <source>
        <dbReference type="ARBA" id="ARBA00022598"/>
    </source>
</evidence>
<dbReference type="PROSITE" id="PS00455">
    <property type="entry name" value="AMP_BINDING"/>
    <property type="match status" value="1"/>
</dbReference>
<dbReference type="InterPro" id="IPR009081">
    <property type="entry name" value="PP-bd_ACP"/>
</dbReference>
<dbReference type="InterPro" id="IPR020806">
    <property type="entry name" value="PKS_PP-bd"/>
</dbReference>
<dbReference type="Proteomes" id="UP000622797">
    <property type="component" value="Unassembled WGS sequence"/>
</dbReference>
<dbReference type="InterPro" id="IPR000873">
    <property type="entry name" value="AMP-dep_synth/lig_dom"/>
</dbReference>
<dbReference type="Gene3D" id="3.40.47.10">
    <property type="match status" value="1"/>
</dbReference>
<feature type="compositionally biased region" description="Low complexity" evidence="12">
    <location>
        <begin position="2556"/>
        <end position="2573"/>
    </location>
</feature>
<dbReference type="InterPro" id="IPR036736">
    <property type="entry name" value="ACP-like_sf"/>
</dbReference>
<dbReference type="SUPFAM" id="SSF51735">
    <property type="entry name" value="NAD(P)-binding Rossmann-fold domains"/>
    <property type="match status" value="2"/>
</dbReference>
<dbReference type="PROSITE" id="PS00606">
    <property type="entry name" value="KS3_1"/>
    <property type="match status" value="1"/>
</dbReference>
<dbReference type="SUPFAM" id="SSF52777">
    <property type="entry name" value="CoA-dependent acyltransferases"/>
    <property type="match status" value="2"/>
</dbReference>
<evidence type="ECO:0000259" key="15">
    <source>
        <dbReference type="PROSITE" id="PS52019"/>
    </source>
</evidence>
<comment type="similarity">
    <text evidence="10">In the C-terminal section; belongs to the NRP synthetase family.</text>
</comment>
<dbReference type="Pfam" id="PF21089">
    <property type="entry name" value="PKS_DH_N"/>
    <property type="match status" value="1"/>
</dbReference>
<dbReference type="GO" id="GO:0016491">
    <property type="term" value="F:oxidoreductase activity"/>
    <property type="evidence" value="ECO:0007669"/>
    <property type="project" value="UniProtKB-KW"/>
</dbReference>
<dbReference type="Gene3D" id="1.10.1200.10">
    <property type="entry name" value="ACP-like"/>
    <property type="match status" value="1"/>
</dbReference>
<evidence type="ECO:0000256" key="2">
    <source>
        <dbReference type="ARBA" id="ARBA00022450"/>
    </source>
</evidence>
<dbReference type="GO" id="GO:0004312">
    <property type="term" value="F:fatty acid synthase activity"/>
    <property type="evidence" value="ECO:0007669"/>
    <property type="project" value="TreeGrafter"/>
</dbReference>
<dbReference type="InterPro" id="IPR057326">
    <property type="entry name" value="KR_dom"/>
</dbReference>
<dbReference type="SMART" id="SM00826">
    <property type="entry name" value="PKS_DH"/>
    <property type="match status" value="1"/>
</dbReference>
<dbReference type="Gene3D" id="3.30.300.30">
    <property type="match status" value="1"/>
</dbReference>
<keyword evidence="2" id="KW-0596">Phosphopantetheine</keyword>
<dbReference type="InterPro" id="IPR001242">
    <property type="entry name" value="Condensation_dom"/>
</dbReference>
<dbReference type="InterPro" id="IPR014031">
    <property type="entry name" value="Ketoacyl_synth_C"/>
</dbReference>
<keyword evidence="9" id="KW-0511">Multifunctional enzyme</keyword>
<dbReference type="InterPro" id="IPR020845">
    <property type="entry name" value="AMP-binding_CS"/>
</dbReference>
<dbReference type="InterPro" id="IPR014030">
    <property type="entry name" value="Ketoacyl_synth_N"/>
</dbReference>
<dbReference type="CDD" id="cd00833">
    <property type="entry name" value="PKS"/>
    <property type="match status" value="1"/>
</dbReference>
<keyword evidence="7" id="KW-0677">Repeat</keyword>
<evidence type="ECO:0000256" key="9">
    <source>
        <dbReference type="ARBA" id="ARBA00023268"/>
    </source>
</evidence>
<dbReference type="SUPFAM" id="SSF55048">
    <property type="entry name" value="Probable ACP-binding domain of malonyl-CoA ACP transacylase"/>
    <property type="match status" value="1"/>
</dbReference>
<feature type="region of interest" description="Disordered" evidence="12">
    <location>
        <begin position="2556"/>
        <end position="2581"/>
    </location>
</feature>
<dbReference type="Pfam" id="PF00501">
    <property type="entry name" value="AMP-binding"/>
    <property type="match status" value="1"/>
</dbReference>
<dbReference type="GO" id="GO:0008168">
    <property type="term" value="F:methyltransferase activity"/>
    <property type="evidence" value="ECO:0007669"/>
    <property type="project" value="UniProtKB-KW"/>
</dbReference>
<dbReference type="SUPFAM" id="SSF52151">
    <property type="entry name" value="FabD/lysophospholipase-like"/>
    <property type="match status" value="1"/>
</dbReference>
<dbReference type="PANTHER" id="PTHR43775:SF20">
    <property type="entry name" value="HYBRID PKS-NRPS SYNTHETASE APDA"/>
    <property type="match status" value="1"/>
</dbReference>
<reference evidence="16" key="2">
    <citation type="submission" date="2020-05" db="EMBL/GenBank/DDBJ databases">
        <authorList>
            <person name="Kim H.-S."/>
            <person name="Proctor R.H."/>
            <person name="Brown D.W."/>
        </authorList>
    </citation>
    <scope>NUCLEOTIDE SEQUENCE</scope>
    <source>
        <strain evidence="16">NRRL 20472</strain>
    </source>
</reference>
<dbReference type="Gene3D" id="3.40.50.12780">
    <property type="entry name" value="N-terminal domain of ligase-like"/>
    <property type="match status" value="1"/>
</dbReference>
<evidence type="ECO:0000259" key="14">
    <source>
        <dbReference type="PROSITE" id="PS52004"/>
    </source>
</evidence>
<dbReference type="InterPro" id="IPR036291">
    <property type="entry name" value="NAD(P)-bd_dom_sf"/>
</dbReference>
<dbReference type="InterPro" id="IPR013968">
    <property type="entry name" value="PKS_KR"/>
</dbReference>
<dbReference type="PROSITE" id="PS52019">
    <property type="entry name" value="PKS_MFAS_DH"/>
    <property type="match status" value="1"/>
</dbReference>
<evidence type="ECO:0000256" key="7">
    <source>
        <dbReference type="ARBA" id="ARBA00022737"/>
    </source>
</evidence>
<dbReference type="Pfam" id="PF00698">
    <property type="entry name" value="Acyl_transf_1"/>
    <property type="match status" value="1"/>
</dbReference>
<feature type="region of interest" description="Disordered" evidence="12">
    <location>
        <begin position="3566"/>
        <end position="3596"/>
    </location>
</feature>
<dbReference type="SMART" id="SM00823">
    <property type="entry name" value="PKS_PP"/>
    <property type="match status" value="2"/>
</dbReference>
<dbReference type="Gene3D" id="3.10.129.110">
    <property type="entry name" value="Polyketide synthase dehydratase"/>
    <property type="match status" value="1"/>
</dbReference>
<accession>A0A8H4X8I7</accession>
<gene>
    <name evidence="16" type="ORF">FSARC_7181</name>
</gene>
<dbReference type="Pfam" id="PF00109">
    <property type="entry name" value="ketoacyl-synt"/>
    <property type="match status" value="1"/>
</dbReference>
<comment type="caution">
    <text evidence="16">The sequence shown here is derived from an EMBL/GenBank/DDBJ whole genome shotgun (WGS) entry which is preliminary data.</text>
</comment>
<dbReference type="InterPro" id="IPR032821">
    <property type="entry name" value="PKS_assoc"/>
</dbReference>
<dbReference type="EMBL" id="JABEXW010000381">
    <property type="protein sequence ID" value="KAF4964954.1"/>
    <property type="molecule type" value="Genomic_DNA"/>
</dbReference>
<dbReference type="Pfam" id="PF14765">
    <property type="entry name" value="PS-DH"/>
    <property type="match status" value="1"/>
</dbReference>
<keyword evidence="3" id="KW-0597">Phosphoprotein</keyword>
<organism evidence="16 17">
    <name type="scientific">Fusarium sarcochroum</name>
    <dbReference type="NCBI Taxonomy" id="1208366"/>
    <lineage>
        <taxon>Eukaryota</taxon>
        <taxon>Fungi</taxon>
        <taxon>Dikarya</taxon>
        <taxon>Ascomycota</taxon>
        <taxon>Pezizomycotina</taxon>
        <taxon>Sordariomycetes</taxon>
        <taxon>Hypocreomycetidae</taxon>
        <taxon>Hypocreales</taxon>
        <taxon>Nectriaceae</taxon>
        <taxon>Fusarium</taxon>
        <taxon>Fusarium lateritium species complex</taxon>
    </lineage>
</organism>
<dbReference type="Gene3D" id="3.30.559.10">
    <property type="entry name" value="Chloramphenicol acetyltransferase-like domain"/>
    <property type="match status" value="1"/>
</dbReference>
<feature type="domain" description="Carrier" evidence="13">
    <location>
        <begin position="3595"/>
        <end position="3677"/>
    </location>
</feature>
<dbReference type="PROSITE" id="PS00012">
    <property type="entry name" value="PHOSPHOPANTETHEINE"/>
    <property type="match status" value="1"/>
</dbReference>